<protein>
    <submittedName>
        <fullName evidence="2">Uncharacterized protein</fullName>
    </submittedName>
</protein>
<sequence length="258" mass="30842">MSYTTTATIEGKLAKCKDRWSCFYNNLQKRLGERTTLFTEMKEEFKNFSYDNNLNLSIKNLESLEDVTKNIFEMIEERINHMKVFMPIMEELIKTLKQSQKELTEAKISLKRIEILSKYRDWIKRLRSVVVLKMNEEEGKKFENWDGLEETLRDEMDNKDLYEDHGKYYDLKYTKRLESILKGFNLTRSDFDHLLHINEESISEFHNKKMSLRDLDNARLELAQTTFPKNMADTKKTLEKALNALGIWKKEFYKINVS</sequence>
<accession>A0A397S6A6</accession>
<feature type="coiled-coil region" evidence="1">
    <location>
        <begin position="89"/>
        <end position="116"/>
    </location>
</feature>
<name>A0A397S6A6_9GLOM</name>
<dbReference type="AlphaFoldDB" id="A0A397S6A6"/>
<evidence type="ECO:0000313" key="3">
    <source>
        <dbReference type="Proteomes" id="UP000265703"/>
    </source>
</evidence>
<reference evidence="2 3" key="1">
    <citation type="submission" date="2018-06" db="EMBL/GenBank/DDBJ databases">
        <title>Comparative genomics reveals the genomic features of Rhizophagus irregularis, R. cerebriforme, R. diaphanum and Gigaspora rosea, and their symbiotic lifestyle signature.</title>
        <authorList>
            <person name="Morin E."/>
            <person name="San Clemente H."/>
            <person name="Chen E.C.H."/>
            <person name="De La Providencia I."/>
            <person name="Hainaut M."/>
            <person name="Kuo A."/>
            <person name="Kohler A."/>
            <person name="Murat C."/>
            <person name="Tang N."/>
            <person name="Roy S."/>
            <person name="Loubradou J."/>
            <person name="Henrissat B."/>
            <person name="Grigoriev I.V."/>
            <person name="Corradi N."/>
            <person name="Roux C."/>
            <person name="Martin F.M."/>
        </authorList>
    </citation>
    <scope>NUCLEOTIDE SEQUENCE [LARGE SCALE GENOMIC DNA]</scope>
    <source>
        <strain evidence="2 3">DAOM 227022</strain>
    </source>
</reference>
<organism evidence="2 3">
    <name type="scientific">Glomus cerebriforme</name>
    <dbReference type="NCBI Taxonomy" id="658196"/>
    <lineage>
        <taxon>Eukaryota</taxon>
        <taxon>Fungi</taxon>
        <taxon>Fungi incertae sedis</taxon>
        <taxon>Mucoromycota</taxon>
        <taxon>Glomeromycotina</taxon>
        <taxon>Glomeromycetes</taxon>
        <taxon>Glomerales</taxon>
        <taxon>Glomeraceae</taxon>
        <taxon>Glomus</taxon>
    </lineage>
</organism>
<dbReference type="EMBL" id="QKYT01001260">
    <property type="protein sequence ID" value="RIA79517.1"/>
    <property type="molecule type" value="Genomic_DNA"/>
</dbReference>
<dbReference type="Proteomes" id="UP000265703">
    <property type="component" value="Unassembled WGS sequence"/>
</dbReference>
<gene>
    <name evidence="2" type="ORF">C1645_840507</name>
</gene>
<keyword evidence="1" id="KW-0175">Coiled coil</keyword>
<dbReference type="OrthoDB" id="2126260at2759"/>
<comment type="caution">
    <text evidence="2">The sequence shown here is derived from an EMBL/GenBank/DDBJ whole genome shotgun (WGS) entry which is preliminary data.</text>
</comment>
<evidence type="ECO:0000313" key="2">
    <source>
        <dbReference type="EMBL" id="RIA79517.1"/>
    </source>
</evidence>
<keyword evidence="3" id="KW-1185">Reference proteome</keyword>
<evidence type="ECO:0000256" key="1">
    <source>
        <dbReference type="SAM" id="Coils"/>
    </source>
</evidence>
<proteinExistence type="predicted"/>